<sequence>MVDKRSASTISSYAGTFFICWGDEALNMIVSRLVEKSSTKRSRNIKKY</sequence>
<organism evidence="1">
    <name type="scientific">Candidatus Kentrum sp. LPFa</name>
    <dbReference type="NCBI Taxonomy" id="2126335"/>
    <lineage>
        <taxon>Bacteria</taxon>
        <taxon>Pseudomonadati</taxon>
        <taxon>Pseudomonadota</taxon>
        <taxon>Gammaproteobacteria</taxon>
        <taxon>Candidatus Kentrum</taxon>
    </lineage>
</organism>
<gene>
    <name evidence="1" type="ORF">BECKLPF1236B_GA0070989_14962</name>
</gene>
<proteinExistence type="predicted"/>
<dbReference type="AlphaFoldDB" id="A0A450X8C8"/>
<protein>
    <submittedName>
        <fullName evidence="1">Uncharacterized protein</fullName>
    </submittedName>
</protein>
<accession>A0A450X8C8</accession>
<dbReference type="EMBL" id="CAADFK010000496">
    <property type="protein sequence ID" value="VFK25569.1"/>
    <property type="molecule type" value="Genomic_DNA"/>
</dbReference>
<evidence type="ECO:0000313" key="1">
    <source>
        <dbReference type="EMBL" id="VFK25569.1"/>
    </source>
</evidence>
<reference evidence="1" key="1">
    <citation type="submission" date="2019-02" db="EMBL/GenBank/DDBJ databases">
        <authorList>
            <person name="Gruber-Vodicka R. H."/>
            <person name="Seah K. B. B."/>
        </authorList>
    </citation>
    <scope>NUCLEOTIDE SEQUENCE</scope>
    <source>
        <strain evidence="1">BECK_S313</strain>
    </source>
</reference>
<name>A0A450X8C8_9GAMM</name>